<name>A0A7R9BER3_9CRUS</name>
<evidence type="ECO:0000256" key="1">
    <source>
        <dbReference type="ARBA" id="ARBA00005585"/>
    </source>
</evidence>
<feature type="compositionally biased region" description="Polar residues" evidence="2">
    <location>
        <begin position="1005"/>
        <end position="1020"/>
    </location>
</feature>
<feature type="region of interest" description="Disordered" evidence="2">
    <location>
        <begin position="985"/>
        <end position="1020"/>
    </location>
</feature>
<evidence type="ECO:0000256" key="2">
    <source>
        <dbReference type="SAM" id="MobiDB-lite"/>
    </source>
</evidence>
<feature type="domain" description="SSD" evidence="4">
    <location>
        <begin position="79"/>
        <end position="208"/>
    </location>
</feature>
<keyword evidence="6" id="KW-1185">Reference proteome</keyword>
<keyword evidence="3" id="KW-0472">Membrane</keyword>
<dbReference type="Pfam" id="PF12349">
    <property type="entry name" value="Sterol-sensing"/>
    <property type="match status" value="1"/>
</dbReference>
<feature type="transmembrane region" description="Helical" evidence="3">
    <location>
        <begin position="78"/>
        <end position="105"/>
    </location>
</feature>
<dbReference type="AlphaFoldDB" id="A0A7R9BER3"/>
<protein>
    <recommendedName>
        <fullName evidence="4">SSD domain-containing protein</fullName>
    </recommendedName>
</protein>
<feature type="region of interest" description="Disordered" evidence="2">
    <location>
        <begin position="643"/>
        <end position="667"/>
    </location>
</feature>
<sequence length="1020" mass="112926">MLNLDLNDVSLSSTKARQYRIGVKKTTIGSRQEKPSGLRARNRAGWMKSASKHSSVFREFAEKCDGDLLLRPEEFSCFLSLIGLASVGLSTMVSLGICHAIGILYGPMHKALPFILLGLGIDDMFVIAQCWQNLSKAEQKKSLEERIGRALQHAGAAITITSVTDVAAFIVGASTVLPALRSFCIYAAIGMLSLYVYQTTFFVAWFTLDQRRIESRRNGFIFCYKHSKSWKATSCFRRPFASICFEAFGSILLKTPVKMVVIVLTTIVLAFNIWGFIQLRQEFDRVWFLPTSSYLFKYFENTKEFYPGHGEKGSIFFGKLNYTAELENIDNVVKGLRRHSDIIKEVRAWTDDFIPWVHDHTGGLASLPALHLSEEEFLEKISLFLYSPKGAQYRDQFKFNGTLICRDPAPPILVSRVDYQHVWMKGPEQHVPAMHVVKKLAHNAGISTGDGKVIAWARTYLNWETDEVIQLELYRNLGMALMCVFFMTLLLIANAATSMMVFLCVLMTLVNMGGLMHWWGLTIDTVSSLSLILAIGLSVDYSAHVGHMFMTLTGTREERAKTTLTAIGPAVFHGGFSTFLAFSLLAGTDSHVFGTFFKVFFGVVMFGLYQGLCFLPVMLSLIGPAPYESAVSRSEITALERSSNHDHNNDNHHHKHMNHGSQLAKSNGHSNQGFALNEMNPGTVVPLSKLDEHLIRLAKGGLSMNGFRNDVENSPWPMLTSLNNHVNLREGKENNHDWTGTFSSKPKWKSSPKHGRSMAQRDQPDGCEGLSFTYHNGKASAYAAMDEAKMLNGAACPVTSRIALKTSSPNGSPGAHTASGQAGAGTSKKPAMPLSPGIQNLFQHQLPGDEFPMRPLVHSHENSPGSCDSGVSSAGHRRTVRPSHGSPPFKTRDRSEQRSVSSSKPSPTDSDRLGDAVRQLHSMPLEASKDDWGLPQRYPVPGFSGLHSKSLNRPGDRKHSTHRWSHAAGGDDAWGCDPGSLTMPYIPPPDYTPPSRRALGHRFHGNSSLEPKVQFSSFDH</sequence>
<dbReference type="EMBL" id="CAJPEX010000101">
    <property type="protein sequence ID" value="CAG0913307.1"/>
    <property type="molecule type" value="Genomic_DNA"/>
</dbReference>
<dbReference type="Gene3D" id="1.20.1640.10">
    <property type="entry name" value="Multidrug efflux transporter AcrB transmembrane domain"/>
    <property type="match status" value="2"/>
</dbReference>
<proteinExistence type="inferred from homology"/>
<evidence type="ECO:0000313" key="6">
    <source>
        <dbReference type="Proteomes" id="UP000678499"/>
    </source>
</evidence>
<dbReference type="OrthoDB" id="6510177at2759"/>
<accession>A0A7R9BER3</accession>
<comment type="similarity">
    <text evidence="1">Belongs to the patched family.</text>
</comment>
<gene>
    <name evidence="5" type="ORF">NMOB1V02_LOCUS1057</name>
</gene>
<keyword evidence="3" id="KW-1133">Transmembrane helix</keyword>
<feature type="transmembrane region" description="Helical" evidence="3">
    <location>
        <begin position="259"/>
        <end position="277"/>
    </location>
</feature>
<feature type="transmembrane region" description="Helical" evidence="3">
    <location>
        <begin position="185"/>
        <end position="208"/>
    </location>
</feature>
<feature type="compositionally biased region" description="Polar residues" evidence="2">
    <location>
        <begin position="862"/>
        <end position="872"/>
    </location>
</feature>
<reference evidence="5" key="1">
    <citation type="submission" date="2020-11" db="EMBL/GenBank/DDBJ databases">
        <authorList>
            <person name="Tran Van P."/>
        </authorList>
    </citation>
    <scope>NUCLEOTIDE SEQUENCE</scope>
</reference>
<feature type="transmembrane region" description="Helical" evidence="3">
    <location>
        <begin position="516"/>
        <end position="543"/>
    </location>
</feature>
<feature type="compositionally biased region" description="Basic residues" evidence="2">
    <location>
        <begin position="746"/>
        <end position="756"/>
    </location>
</feature>
<dbReference type="PANTHER" id="PTHR10796">
    <property type="entry name" value="PATCHED-RELATED"/>
    <property type="match status" value="1"/>
</dbReference>
<feature type="transmembrane region" description="Helical" evidence="3">
    <location>
        <begin position="111"/>
        <end position="131"/>
    </location>
</feature>
<feature type="transmembrane region" description="Helical" evidence="3">
    <location>
        <begin position="479"/>
        <end position="510"/>
    </location>
</feature>
<feature type="transmembrane region" description="Helical" evidence="3">
    <location>
        <begin position="599"/>
        <end position="623"/>
    </location>
</feature>
<evidence type="ECO:0000259" key="4">
    <source>
        <dbReference type="PROSITE" id="PS50156"/>
    </source>
</evidence>
<keyword evidence="3" id="KW-0812">Transmembrane</keyword>
<feature type="region of interest" description="Disordered" evidence="2">
    <location>
        <begin position="805"/>
        <end position="913"/>
    </location>
</feature>
<feature type="transmembrane region" description="Helical" evidence="3">
    <location>
        <begin position="151"/>
        <end position="173"/>
    </location>
</feature>
<dbReference type="PROSITE" id="PS50156">
    <property type="entry name" value="SSD"/>
    <property type="match status" value="1"/>
</dbReference>
<dbReference type="EMBL" id="OA882138">
    <property type="protein sequence ID" value="CAD7273155.1"/>
    <property type="molecule type" value="Genomic_DNA"/>
</dbReference>
<feature type="compositionally biased region" description="Low complexity" evidence="2">
    <location>
        <begin position="898"/>
        <end position="908"/>
    </location>
</feature>
<dbReference type="InterPro" id="IPR053958">
    <property type="entry name" value="HMGCR/SNAP/NPC1-like_SSD"/>
</dbReference>
<dbReference type="InterPro" id="IPR051697">
    <property type="entry name" value="Patched_domain-protein"/>
</dbReference>
<evidence type="ECO:0000256" key="3">
    <source>
        <dbReference type="SAM" id="Phobius"/>
    </source>
</evidence>
<organism evidence="5">
    <name type="scientific">Notodromas monacha</name>
    <dbReference type="NCBI Taxonomy" id="399045"/>
    <lineage>
        <taxon>Eukaryota</taxon>
        <taxon>Metazoa</taxon>
        <taxon>Ecdysozoa</taxon>
        <taxon>Arthropoda</taxon>
        <taxon>Crustacea</taxon>
        <taxon>Oligostraca</taxon>
        <taxon>Ostracoda</taxon>
        <taxon>Podocopa</taxon>
        <taxon>Podocopida</taxon>
        <taxon>Cypridocopina</taxon>
        <taxon>Cypridoidea</taxon>
        <taxon>Cyprididae</taxon>
        <taxon>Notodromas</taxon>
    </lineage>
</organism>
<feature type="region of interest" description="Disordered" evidence="2">
    <location>
        <begin position="733"/>
        <end position="764"/>
    </location>
</feature>
<dbReference type="SUPFAM" id="SSF82866">
    <property type="entry name" value="Multidrug efflux transporter AcrB transmembrane domain"/>
    <property type="match status" value="2"/>
</dbReference>
<feature type="transmembrane region" description="Helical" evidence="3">
    <location>
        <begin position="564"/>
        <end position="587"/>
    </location>
</feature>
<dbReference type="InterPro" id="IPR000731">
    <property type="entry name" value="SSD"/>
</dbReference>
<dbReference type="PANTHER" id="PTHR10796:SF130">
    <property type="entry name" value="PATCHED DOMAIN-CONTAINING PROTEIN 3-LIKE PROTEIN"/>
    <property type="match status" value="1"/>
</dbReference>
<dbReference type="Proteomes" id="UP000678499">
    <property type="component" value="Unassembled WGS sequence"/>
</dbReference>
<dbReference type="GO" id="GO:0016020">
    <property type="term" value="C:membrane"/>
    <property type="evidence" value="ECO:0007669"/>
    <property type="project" value="TreeGrafter"/>
</dbReference>
<evidence type="ECO:0000313" key="5">
    <source>
        <dbReference type="EMBL" id="CAD7273155.1"/>
    </source>
</evidence>